<name>A0A178M7M4_9CHLR</name>
<dbReference type="Pfam" id="PF13280">
    <property type="entry name" value="WYL"/>
    <property type="match status" value="1"/>
</dbReference>
<gene>
    <name evidence="2" type="ORF">A6A03_03480</name>
</gene>
<dbReference type="InterPro" id="IPR026881">
    <property type="entry name" value="WYL_dom"/>
</dbReference>
<dbReference type="OrthoDB" id="136851at2"/>
<protein>
    <recommendedName>
        <fullName evidence="1">WYL domain-containing protein</fullName>
    </recommendedName>
</protein>
<dbReference type="Proteomes" id="UP000078287">
    <property type="component" value="Unassembled WGS sequence"/>
</dbReference>
<dbReference type="STRING" id="1707952.A6A03_03480"/>
<dbReference type="EMBL" id="LWQS01000071">
    <property type="protein sequence ID" value="OAN44217.1"/>
    <property type="molecule type" value="Genomic_DNA"/>
</dbReference>
<dbReference type="PROSITE" id="PS52050">
    <property type="entry name" value="WYL"/>
    <property type="match status" value="1"/>
</dbReference>
<dbReference type="InterPro" id="IPR051534">
    <property type="entry name" value="CBASS_pafABC_assoc_protein"/>
</dbReference>
<proteinExistence type="predicted"/>
<accession>A0A178M7M4</accession>
<dbReference type="PANTHER" id="PTHR34580:SF3">
    <property type="entry name" value="PROTEIN PAFB"/>
    <property type="match status" value="1"/>
</dbReference>
<sequence length="669" mass="73221">MVRWAVYLAETPVVLQRLIAATQRVRWPHRADAAARVAALRAALCRPAAVRACYFALAPEAQAAVQVLRRRRGVLSPAAAEQLLGPIRPLRQLRRDRRPRSIGETLLLLGWLLPRPARPRHPAGWVLAPELRRWLPEPLPEVAAPCALPSAHVPAALAAASTLLAVAATQPLPVRASGLLASAALRRLRAVASTFTDDLWQWLAPLLVDVGALRLAGQTLRPGPALAQFAGAAATTQLALLRAAWEHQPRPDRWLVRLRLSMRGLDWPALRRRLLHWGEAMAAQQLAADAAFVALTKAVGPLVDGTTHSLWPVRRAPWLRRGQQQAWRAAVAGPLAWLGVVAPFALPQPQPWQYDELTRQVIIPTATLAADLPALQPWAALVRVDQTMARWQITPATIRRGLAAGHDPGALRDLWRQRLGSDPPAWMLPAASPPVQIVTRALALCATPATLAAAVRSPAVRRALAMQVAPGVALVAPGRERALARALARVGVAVVAEATRDQVASQPAGERWPAIESRDGVAERDEAVLLSQFAEVGDNELPATASVAVGERVDPVQPCQPLAVTLQMLRAAIRRRQAVQLRYQPPQQPAHERLVQPIRLEQHGDRWLLYAYCAMRRTERCFRVDRIIDLRSTLLPPANHRRQQGAARPKGRLALPAAPPNRIARVWLE</sequence>
<comment type="caution">
    <text evidence="2">The sequence shown here is derived from an EMBL/GenBank/DDBJ whole genome shotgun (WGS) entry which is preliminary data.</text>
</comment>
<organism evidence="2 3">
    <name type="scientific">Chloroflexus islandicus</name>
    <dbReference type="NCBI Taxonomy" id="1707952"/>
    <lineage>
        <taxon>Bacteria</taxon>
        <taxon>Bacillati</taxon>
        <taxon>Chloroflexota</taxon>
        <taxon>Chloroflexia</taxon>
        <taxon>Chloroflexales</taxon>
        <taxon>Chloroflexineae</taxon>
        <taxon>Chloroflexaceae</taxon>
        <taxon>Chloroflexus</taxon>
    </lineage>
</organism>
<evidence type="ECO:0000259" key="1">
    <source>
        <dbReference type="Pfam" id="PF13280"/>
    </source>
</evidence>
<dbReference type="AlphaFoldDB" id="A0A178M7M4"/>
<reference evidence="2 3" key="1">
    <citation type="submission" date="2016-04" db="EMBL/GenBank/DDBJ databases">
        <title>Chloroflexus islandicus sp. nov., a thermophilic filamentous anoxygenic phototrophic bacterium from geyser Strokkur (Iceland).</title>
        <authorList>
            <person name="Gaisin V.A."/>
            <person name="Kalashnikov A.M."/>
            <person name="Sukhacheva M.V."/>
            <person name="Grouzdev D.S."/>
            <person name="Ivanov T.M."/>
            <person name="Kuznetsov B."/>
            <person name="Gorlenko V.M."/>
        </authorList>
    </citation>
    <scope>NUCLEOTIDE SEQUENCE [LARGE SCALE GENOMIC DNA]</scope>
    <source>
        <strain evidence="3">isl-2</strain>
    </source>
</reference>
<dbReference type="RefSeq" id="WP_066789789.1">
    <property type="nucleotide sequence ID" value="NZ_LWQS01000071.1"/>
</dbReference>
<feature type="domain" description="WYL" evidence="1">
    <location>
        <begin position="565"/>
        <end position="631"/>
    </location>
</feature>
<keyword evidence="3" id="KW-1185">Reference proteome</keyword>
<dbReference type="PANTHER" id="PTHR34580">
    <property type="match status" value="1"/>
</dbReference>
<evidence type="ECO:0000313" key="3">
    <source>
        <dbReference type="Proteomes" id="UP000078287"/>
    </source>
</evidence>
<evidence type="ECO:0000313" key="2">
    <source>
        <dbReference type="EMBL" id="OAN44217.1"/>
    </source>
</evidence>